<reference evidence="2" key="1">
    <citation type="journal article" date="2019" name="Plant Biotechnol. J.">
        <title>Genome sequencing of the Australian wild diploid species Gossypium australe highlights disease resistance and delayed gland morphogenesis.</title>
        <authorList>
            <person name="Cai Y."/>
            <person name="Cai X."/>
            <person name="Wang Q."/>
            <person name="Wang P."/>
            <person name="Zhang Y."/>
            <person name="Cai C."/>
            <person name="Xu Y."/>
            <person name="Wang K."/>
            <person name="Zhou Z."/>
            <person name="Wang C."/>
            <person name="Geng S."/>
            <person name="Li B."/>
            <person name="Dong Q."/>
            <person name="Hou Y."/>
            <person name="Wang H."/>
            <person name="Ai P."/>
            <person name="Liu Z."/>
            <person name="Yi F."/>
            <person name="Sun M."/>
            <person name="An G."/>
            <person name="Cheng J."/>
            <person name="Zhang Y."/>
            <person name="Shi Q."/>
            <person name="Xie Y."/>
            <person name="Shi X."/>
            <person name="Chang Y."/>
            <person name="Huang F."/>
            <person name="Chen Y."/>
            <person name="Hong S."/>
            <person name="Mi L."/>
            <person name="Sun Q."/>
            <person name="Zhang L."/>
            <person name="Zhou B."/>
            <person name="Peng R."/>
            <person name="Zhang X."/>
            <person name="Liu F."/>
        </authorList>
    </citation>
    <scope>NUCLEOTIDE SEQUENCE [LARGE SCALE GENOMIC DNA]</scope>
    <source>
        <strain evidence="2">cv. PA1801</strain>
    </source>
</reference>
<dbReference type="PANTHER" id="PTHR46890">
    <property type="entry name" value="NON-LTR RETROLELEMENT REVERSE TRANSCRIPTASE-LIKE PROTEIN-RELATED"/>
    <property type="match status" value="1"/>
</dbReference>
<sequence>MFPRLDHKDVLFLKKEVKVDETNFALFDMASLKWDVVSDAVCEWVQKVFVGHNIDPELNSTLLVFIPKTSNPESLVYFRPISLCTVLYKLVMKARLIVERNITNNAIITQEVIHSMRSKQKNLKWIAIKIELKKA</sequence>
<dbReference type="AlphaFoldDB" id="A0A5B6VIU7"/>
<protein>
    <submittedName>
        <fullName evidence="1">Retrovirus-related Pol polyprotein LINE-1</fullName>
    </submittedName>
</protein>
<proteinExistence type="predicted"/>
<dbReference type="Proteomes" id="UP000325315">
    <property type="component" value="Unassembled WGS sequence"/>
</dbReference>
<accession>A0A5B6VIU7</accession>
<comment type="caution">
    <text evidence="1">The sequence shown here is derived from an EMBL/GenBank/DDBJ whole genome shotgun (WGS) entry which is preliminary data.</text>
</comment>
<dbReference type="InterPro" id="IPR052343">
    <property type="entry name" value="Retrotransposon-Effector_Assoc"/>
</dbReference>
<organism evidence="1 2">
    <name type="scientific">Gossypium australe</name>
    <dbReference type="NCBI Taxonomy" id="47621"/>
    <lineage>
        <taxon>Eukaryota</taxon>
        <taxon>Viridiplantae</taxon>
        <taxon>Streptophyta</taxon>
        <taxon>Embryophyta</taxon>
        <taxon>Tracheophyta</taxon>
        <taxon>Spermatophyta</taxon>
        <taxon>Magnoliopsida</taxon>
        <taxon>eudicotyledons</taxon>
        <taxon>Gunneridae</taxon>
        <taxon>Pentapetalae</taxon>
        <taxon>rosids</taxon>
        <taxon>malvids</taxon>
        <taxon>Malvales</taxon>
        <taxon>Malvaceae</taxon>
        <taxon>Malvoideae</taxon>
        <taxon>Gossypium</taxon>
    </lineage>
</organism>
<dbReference type="OrthoDB" id="1002131at2759"/>
<dbReference type="PANTHER" id="PTHR46890:SF48">
    <property type="entry name" value="RNA-DIRECTED DNA POLYMERASE"/>
    <property type="match status" value="1"/>
</dbReference>
<name>A0A5B6VIU7_9ROSI</name>
<keyword evidence="2" id="KW-1185">Reference proteome</keyword>
<evidence type="ECO:0000313" key="1">
    <source>
        <dbReference type="EMBL" id="KAA3468993.1"/>
    </source>
</evidence>
<evidence type="ECO:0000313" key="2">
    <source>
        <dbReference type="Proteomes" id="UP000325315"/>
    </source>
</evidence>
<gene>
    <name evidence="1" type="ORF">EPI10_014827</name>
</gene>
<dbReference type="EMBL" id="SMMG02000006">
    <property type="protein sequence ID" value="KAA3468993.1"/>
    <property type="molecule type" value="Genomic_DNA"/>
</dbReference>